<dbReference type="InterPro" id="IPR002711">
    <property type="entry name" value="HNH"/>
</dbReference>
<evidence type="ECO:0000313" key="2">
    <source>
        <dbReference type="EMBL" id="KFI67726.1"/>
    </source>
</evidence>
<organism evidence="2 3">
    <name type="scientific">Bifidobacterium magnum</name>
    <dbReference type="NCBI Taxonomy" id="1692"/>
    <lineage>
        <taxon>Bacteria</taxon>
        <taxon>Bacillati</taxon>
        <taxon>Actinomycetota</taxon>
        <taxon>Actinomycetes</taxon>
        <taxon>Bifidobacteriales</taxon>
        <taxon>Bifidobacteriaceae</taxon>
        <taxon>Bifidobacterium</taxon>
    </lineage>
</organism>
<reference evidence="2 3" key="1">
    <citation type="submission" date="2014-03" db="EMBL/GenBank/DDBJ databases">
        <title>Genomics of Bifidobacteria.</title>
        <authorList>
            <person name="Ventura M."/>
            <person name="Milani C."/>
            <person name="Lugli G.A."/>
        </authorList>
    </citation>
    <scope>NUCLEOTIDE SEQUENCE [LARGE SCALE GENOMIC DNA]</scope>
    <source>
        <strain evidence="2 3">LMG 11591</strain>
    </source>
</reference>
<dbReference type="Gene3D" id="1.10.30.50">
    <property type="match status" value="1"/>
</dbReference>
<dbReference type="eggNOG" id="COG1403">
    <property type="taxonomic scope" value="Bacteria"/>
</dbReference>
<gene>
    <name evidence="2" type="ORF">BMAGN_1536</name>
</gene>
<accession>A0A087B9M6</accession>
<dbReference type="GO" id="GO:0008270">
    <property type="term" value="F:zinc ion binding"/>
    <property type="evidence" value="ECO:0007669"/>
    <property type="project" value="InterPro"/>
</dbReference>
<keyword evidence="3" id="KW-1185">Reference proteome</keyword>
<dbReference type="GO" id="GO:0004519">
    <property type="term" value="F:endonuclease activity"/>
    <property type="evidence" value="ECO:0007669"/>
    <property type="project" value="InterPro"/>
</dbReference>
<dbReference type="EMBL" id="JGZB01000009">
    <property type="protein sequence ID" value="KFI67726.1"/>
    <property type="molecule type" value="Genomic_DNA"/>
</dbReference>
<protein>
    <submittedName>
        <fullName evidence="2">Gp77 phage protein</fullName>
    </submittedName>
</protein>
<evidence type="ECO:0000313" key="3">
    <source>
        <dbReference type="Proteomes" id="UP000029052"/>
    </source>
</evidence>
<dbReference type="InterPro" id="IPR003615">
    <property type="entry name" value="HNH_nuc"/>
</dbReference>
<proteinExistence type="predicted"/>
<sequence length="108" mass="12131">MSTRDIIAERDNGCCVRCGKYCIGQTASIHHRKRRSQANKRERDQPQNLVLLCGTGTTGCHGWAHANVADAQTMGYLLHSWEDPAARPVYTKDGWKQPLEDGTYKTIN</sequence>
<dbReference type="AlphaFoldDB" id="A0A087B9M6"/>
<feature type="domain" description="HNH" evidence="1">
    <location>
        <begin position="15"/>
        <end position="54"/>
    </location>
</feature>
<dbReference type="Proteomes" id="UP000029052">
    <property type="component" value="Unassembled WGS sequence"/>
</dbReference>
<dbReference type="STRING" id="1692.BMAGN_1536"/>
<comment type="caution">
    <text evidence="2">The sequence shown here is derived from an EMBL/GenBank/DDBJ whole genome shotgun (WGS) entry which is preliminary data.</text>
</comment>
<dbReference type="Pfam" id="PF01844">
    <property type="entry name" value="HNH"/>
    <property type="match status" value="1"/>
</dbReference>
<evidence type="ECO:0000259" key="1">
    <source>
        <dbReference type="Pfam" id="PF01844"/>
    </source>
</evidence>
<dbReference type="CDD" id="cd00085">
    <property type="entry name" value="HNHc"/>
    <property type="match status" value="1"/>
</dbReference>
<name>A0A087B9M6_9BIFI</name>
<dbReference type="GO" id="GO:0003676">
    <property type="term" value="F:nucleic acid binding"/>
    <property type="evidence" value="ECO:0007669"/>
    <property type="project" value="InterPro"/>
</dbReference>